<proteinExistence type="predicted"/>
<evidence type="ECO:0000313" key="2">
    <source>
        <dbReference type="Proteomes" id="UP001163823"/>
    </source>
</evidence>
<dbReference type="Proteomes" id="UP001163823">
    <property type="component" value="Chromosome 5"/>
</dbReference>
<dbReference type="EMBL" id="JARAOO010000005">
    <property type="protein sequence ID" value="KAJ7968155.1"/>
    <property type="molecule type" value="Genomic_DNA"/>
</dbReference>
<dbReference type="KEGG" id="qsa:O6P43_012300"/>
<reference evidence="1" key="1">
    <citation type="journal article" date="2023" name="Science">
        <title>Elucidation of the pathway for biosynthesis of saponin adjuvants from the soapbark tree.</title>
        <authorList>
            <person name="Reed J."/>
            <person name="Orme A."/>
            <person name="El-Demerdash A."/>
            <person name="Owen C."/>
            <person name="Martin L.B.B."/>
            <person name="Misra R.C."/>
            <person name="Kikuchi S."/>
            <person name="Rejzek M."/>
            <person name="Martin A.C."/>
            <person name="Harkess A."/>
            <person name="Leebens-Mack J."/>
            <person name="Louveau T."/>
            <person name="Stephenson M.J."/>
            <person name="Osbourn A."/>
        </authorList>
    </citation>
    <scope>NUCLEOTIDE SEQUENCE</scope>
    <source>
        <strain evidence="1">S10</strain>
    </source>
</reference>
<sequence>MLVGTKTKRPIPLHMKYDPDCQVPLCQLVSDADPNLADETPLQEIHAYIEAENKRLEHEFCQLILTISGLKVQCYLILEDIGPELSRTVIVSTKLDTKIPQFACPSDVEDFLSPPASTLDGTILGESPFSQQCFLKELVLEKIQLPVILVSSLAETFLSKLVKLVLKDEDIPQLEGSESSVQVPGYSITTPWTSL</sequence>
<evidence type="ECO:0000313" key="1">
    <source>
        <dbReference type="EMBL" id="KAJ7968155.1"/>
    </source>
</evidence>
<name>A0AAD7M3S6_QUISA</name>
<comment type="caution">
    <text evidence="1">The sequence shown here is derived from an EMBL/GenBank/DDBJ whole genome shotgun (WGS) entry which is preliminary data.</text>
</comment>
<accession>A0AAD7M3S6</accession>
<gene>
    <name evidence="1" type="ORF">O6P43_012300</name>
</gene>
<organism evidence="1 2">
    <name type="scientific">Quillaja saponaria</name>
    <name type="common">Soap bark tree</name>
    <dbReference type="NCBI Taxonomy" id="32244"/>
    <lineage>
        <taxon>Eukaryota</taxon>
        <taxon>Viridiplantae</taxon>
        <taxon>Streptophyta</taxon>
        <taxon>Embryophyta</taxon>
        <taxon>Tracheophyta</taxon>
        <taxon>Spermatophyta</taxon>
        <taxon>Magnoliopsida</taxon>
        <taxon>eudicotyledons</taxon>
        <taxon>Gunneridae</taxon>
        <taxon>Pentapetalae</taxon>
        <taxon>rosids</taxon>
        <taxon>fabids</taxon>
        <taxon>Fabales</taxon>
        <taxon>Quillajaceae</taxon>
        <taxon>Quillaja</taxon>
    </lineage>
</organism>
<dbReference type="AlphaFoldDB" id="A0AAD7M3S6"/>
<protein>
    <submittedName>
        <fullName evidence="1">Dynamin-like protein ARC5</fullName>
    </submittedName>
</protein>
<keyword evidence="2" id="KW-1185">Reference proteome</keyword>